<evidence type="ECO:0000256" key="3">
    <source>
        <dbReference type="ARBA" id="ARBA00004613"/>
    </source>
</evidence>
<evidence type="ECO:0000256" key="5">
    <source>
        <dbReference type="ARBA" id="ARBA00022475"/>
    </source>
</evidence>
<feature type="compositionally biased region" description="Polar residues" evidence="25">
    <location>
        <begin position="416"/>
        <end position="425"/>
    </location>
</feature>
<keyword evidence="7" id="KW-0597">Phosphoprotein</keyword>
<evidence type="ECO:0000256" key="25">
    <source>
        <dbReference type="SAM" id="MobiDB-lite"/>
    </source>
</evidence>
<keyword evidence="5" id="KW-1003">Cell membrane</keyword>
<evidence type="ECO:0000256" key="17">
    <source>
        <dbReference type="ARBA" id="ARBA00023273"/>
    </source>
</evidence>
<evidence type="ECO:0000256" key="9">
    <source>
        <dbReference type="ARBA" id="ARBA00022729"/>
    </source>
</evidence>
<dbReference type="Pfam" id="PF00193">
    <property type="entry name" value="Xlink"/>
    <property type="match status" value="2"/>
</dbReference>
<name>A0A974HN47_XENLA</name>
<dbReference type="OMA" id="WISTRNT"/>
<evidence type="ECO:0000256" key="19">
    <source>
        <dbReference type="ARBA" id="ARBA00029928"/>
    </source>
</evidence>
<evidence type="ECO:0000256" key="8">
    <source>
        <dbReference type="ARBA" id="ARBA00022692"/>
    </source>
</evidence>
<dbReference type="GO" id="GO:0005902">
    <property type="term" value="C:microvillus"/>
    <property type="evidence" value="ECO:0007669"/>
    <property type="project" value="UniProtKB-SubCell"/>
</dbReference>
<evidence type="ECO:0000256" key="11">
    <source>
        <dbReference type="ARBA" id="ARBA00022974"/>
    </source>
</evidence>
<feature type="compositionally biased region" description="Polar residues" evidence="25">
    <location>
        <begin position="240"/>
        <end position="264"/>
    </location>
</feature>
<keyword evidence="16" id="KW-0325">Glycoprotein</keyword>
<keyword evidence="11" id="KW-0654">Proteoglycan</keyword>
<feature type="compositionally biased region" description="Basic and acidic residues" evidence="25">
    <location>
        <begin position="291"/>
        <end position="301"/>
    </location>
</feature>
<feature type="transmembrane region" description="Helical" evidence="26">
    <location>
        <begin position="440"/>
        <end position="461"/>
    </location>
</feature>
<dbReference type="AlphaFoldDB" id="A0A974HN47"/>
<dbReference type="Proteomes" id="UP000694892">
    <property type="component" value="Chromosome 4L"/>
</dbReference>
<organism evidence="28 29">
    <name type="scientific">Xenopus laevis</name>
    <name type="common">African clawed frog</name>
    <dbReference type="NCBI Taxonomy" id="8355"/>
    <lineage>
        <taxon>Eukaryota</taxon>
        <taxon>Metazoa</taxon>
        <taxon>Chordata</taxon>
        <taxon>Craniata</taxon>
        <taxon>Vertebrata</taxon>
        <taxon>Euteleostomi</taxon>
        <taxon>Amphibia</taxon>
        <taxon>Batrachia</taxon>
        <taxon>Anura</taxon>
        <taxon>Pipoidea</taxon>
        <taxon>Pipidae</taxon>
        <taxon>Xenopodinae</taxon>
        <taxon>Xenopus</taxon>
        <taxon>Xenopus</taxon>
    </lineage>
</organism>
<dbReference type="SMART" id="SM00445">
    <property type="entry name" value="LINK"/>
    <property type="match status" value="1"/>
</dbReference>
<dbReference type="GO" id="GO:0035692">
    <property type="term" value="C:macrophage migration inhibitory factor receptor complex"/>
    <property type="evidence" value="ECO:0007669"/>
    <property type="project" value="TreeGrafter"/>
</dbReference>
<feature type="compositionally biased region" description="Basic and acidic residues" evidence="25">
    <location>
        <begin position="353"/>
        <end position="383"/>
    </location>
</feature>
<gene>
    <name evidence="28" type="ORF">XELAEV_18021845mg</name>
</gene>
<comment type="subcellular location">
    <subcellularLocation>
        <location evidence="2">Cell membrane</location>
        <topology evidence="2">Single-pass type I membrane protein</topology>
    </subcellularLocation>
    <subcellularLocation>
        <location evidence="1">Cell projection</location>
        <location evidence="1">Microvillus</location>
    </subcellularLocation>
    <subcellularLocation>
        <location evidence="3">Secreted</location>
    </subcellularLocation>
</comment>
<evidence type="ECO:0000256" key="7">
    <source>
        <dbReference type="ARBA" id="ARBA00022553"/>
    </source>
</evidence>
<reference evidence="29" key="1">
    <citation type="journal article" date="2016" name="Nature">
        <title>Genome evolution in the allotetraploid frog Xenopus laevis.</title>
        <authorList>
            <person name="Session A.M."/>
            <person name="Uno Y."/>
            <person name="Kwon T."/>
            <person name="Chapman J.A."/>
            <person name="Toyoda A."/>
            <person name="Takahashi S."/>
            <person name="Fukui A."/>
            <person name="Hikosaka A."/>
            <person name="Suzuki A."/>
            <person name="Kondo M."/>
            <person name="van Heeringen S.J."/>
            <person name="Quigley I."/>
            <person name="Heinz S."/>
            <person name="Ogino H."/>
            <person name="Ochi H."/>
            <person name="Hellsten U."/>
            <person name="Lyons J.B."/>
            <person name="Simakov O."/>
            <person name="Putnam N."/>
            <person name="Stites J."/>
            <person name="Kuroki Y."/>
            <person name="Tanaka T."/>
            <person name="Michiue T."/>
            <person name="Watanabe M."/>
            <person name="Bogdanovic O."/>
            <person name="Lister R."/>
            <person name="Georgiou G."/>
            <person name="Paranjpe S.S."/>
            <person name="van Kruijsbergen I."/>
            <person name="Shu S."/>
            <person name="Carlson J."/>
            <person name="Kinoshita T."/>
            <person name="Ohta Y."/>
            <person name="Mawaribuchi S."/>
            <person name="Jenkins J."/>
            <person name="Grimwood J."/>
            <person name="Schmutz J."/>
            <person name="Mitros T."/>
            <person name="Mozaffari S.V."/>
            <person name="Suzuki Y."/>
            <person name="Haramoto Y."/>
            <person name="Yamamoto T.S."/>
            <person name="Takagi C."/>
            <person name="Heald R."/>
            <person name="Miller K."/>
            <person name="Haudenschild C."/>
            <person name="Kitzman J."/>
            <person name="Nakayama T."/>
            <person name="Izutsu Y."/>
            <person name="Robert J."/>
            <person name="Fortriede J."/>
            <person name="Burns K."/>
            <person name="Lotay V."/>
            <person name="Karimi K."/>
            <person name="Yasuoka Y."/>
            <person name="Dichmann D.S."/>
            <person name="Flajnik M.F."/>
            <person name="Houston D.W."/>
            <person name="Shendure J."/>
            <person name="DuPasquier L."/>
            <person name="Vize P.D."/>
            <person name="Zorn A.M."/>
            <person name="Ito M."/>
            <person name="Marcotte E.M."/>
            <person name="Wallingford J.B."/>
            <person name="Ito Y."/>
            <person name="Asashima M."/>
            <person name="Ueno N."/>
            <person name="Matsuda Y."/>
            <person name="Veenstra G.J."/>
            <person name="Fujiyama A."/>
            <person name="Harland R.M."/>
            <person name="Taira M."/>
            <person name="Rokhsar D.S."/>
        </authorList>
    </citation>
    <scope>NUCLEOTIDE SEQUENCE [LARGE SCALE GENOMIC DNA]</scope>
    <source>
        <strain evidence="29">J</strain>
    </source>
</reference>
<evidence type="ECO:0000256" key="16">
    <source>
        <dbReference type="ARBA" id="ARBA00023180"/>
    </source>
</evidence>
<proteinExistence type="predicted"/>
<evidence type="ECO:0000256" key="13">
    <source>
        <dbReference type="ARBA" id="ARBA00023136"/>
    </source>
</evidence>
<dbReference type="PRINTS" id="PR00658">
    <property type="entry name" value="CD44"/>
</dbReference>
<evidence type="ECO:0000256" key="20">
    <source>
        <dbReference type="ARBA" id="ARBA00031179"/>
    </source>
</evidence>
<comment type="caution">
    <text evidence="24">Lacks conserved residue(s) required for the propagation of feature annotation.</text>
</comment>
<evidence type="ECO:0000256" key="24">
    <source>
        <dbReference type="PROSITE-ProRule" id="PRU00323"/>
    </source>
</evidence>
<evidence type="ECO:0000256" key="15">
    <source>
        <dbReference type="ARBA" id="ARBA00023170"/>
    </source>
</evidence>
<evidence type="ECO:0000256" key="2">
    <source>
        <dbReference type="ARBA" id="ARBA00004251"/>
    </source>
</evidence>
<dbReference type="PANTHER" id="PTHR10225:SF6">
    <property type="entry name" value="CD44 ANTIGEN"/>
    <property type="match status" value="1"/>
</dbReference>
<dbReference type="GO" id="GO:0016323">
    <property type="term" value="C:basolateral plasma membrane"/>
    <property type="evidence" value="ECO:0007669"/>
    <property type="project" value="TreeGrafter"/>
</dbReference>
<feature type="region of interest" description="Disordered" evidence="25">
    <location>
        <begin position="240"/>
        <end position="433"/>
    </location>
</feature>
<dbReference type="InterPro" id="IPR001231">
    <property type="entry name" value="CD44_antigen"/>
</dbReference>
<sequence>MVGRNPGQIMGVFHDDSFTNLDDIKEIYHGFIWAGYDPRVISCRFKGVFHVEKNDRYSLNQEDAVKLCGMLNTSIANYTQLEIALDFGFETCSVGLGYGGDHCGCETKGPPHSHRVESFTGTFFESHTCNLNPQPQPEKNEAPMRGVGLCRFGPLGFFMVSRQPSPTLVLQTEYGWIEDRVVIPRIKPNPICAANYTGIYTLGNNESLRYDVYCYNASETEDKSCQPVLLLNETDFSHNTIDSYDPTLDTQIQNSDKSGYQGDSVTDPAPAMITPDPGQDRGDIQGTPDPDGDHYSTKEDGSDSTEQSNERGHSGYQETPDHHYPKEGKDHGRHELDTEFTTTESSLDGDEFEHDRHPGPHGEHHVTGRDYTRPDDKSIRETEEVPSDTGRSPEEHDGHLIDHDGEDDKKGRMLNTDPSSENAELNNEPKQKRGARVPDWLIVVVALVALGLILSVCLAINSRRLCGQKKKLVINGNKAKLEDGEIMEQNGDNVKSQEMVQLVSQEHTVDQDPQEDIIQNKKDVDMKIVV</sequence>
<evidence type="ECO:0000256" key="22">
    <source>
        <dbReference type="ARBA" id="ARBA00032514"/>
    </source>
</evidence>
<keyword evidence="10" id="KW-0130">Cell adhesion</keyword>
<dbReference type="InterPro" id="IPR043210">
    <property type="entry name" value="CD44_antigen-like"/>
</dbReference>
<evidence type="ECO:0000256" key="14">
    <source>
        <dbReference type="ARBA" id="ARBA00023157"/>
    </source>
</evidence>
<dbReference type="GO" id="GO:0007155">
    <property type="term" value="P:cell adhesion"/>
    <property type="evidence" value="ECO:0007669"/>
    <property type="project" value="UniProtKB-KW"/>
</dbReference>
<evidence type="ECO:0000256" key="18">
    <source>
        <dbReference type="ARBA" id="ARBA00029917"/>
    </source>
</evidence>
<evidence type="ECO:0000259" key="27">
    <source>
        <dbReference type="PROSITE" id="PS50963"/>
    </source>
</evidence>
<evidence type="ECO:0000256" key="4">
    <source>
        <dbReference type="ARBA" id="ARBA00020474"/>
    </source>
</evidence>
<dbReference type="SUPFAM" id="SSF56436">
    <property type="entry name" value="C-type lectin-like"/>
    <property type="match status" value="2"/>
</dbReference>
<dbReference type="GO" id="GO:0005540">
    <property type="term" value="F:hyaluronic acid binding"/>
    <property type="evidence" value="ECO:0007669"/>
    <property type="project" value="InterPro"/>
</dbReference>
<evidence type="ECO:0000256" key="23">
    <source>
        <dbReference type="ARBA" id="ARBA00032917"/>
    </source>
</evidence>
<dbReference type="InterPro" id="IPR016186">
    <property type="entry name" value="C-type_lectin-like/link_sf"/>
</dbReference>
<keyword evidence="15" id="KW-0675">Receptor</keyword>
<evidence type="ECO:0000256" key="21">
    <source>
        <dbReference type="ARBA" id="ARBA00031823"/>
    </source>
</evidence>
<dbReference type="GO" id="GO:0006954">
    <property type="term" value="P:inflammatory response"/>
    <property type="evidence" value="ECO:0007669"/>
    <property type="project" value="TreeGrafter"/>
</dbReference>
<dbReference type="InterPro" id="IPR000538">
    <property type="entry name" value="Link_dom"/>
</dbReference>
<evidence type="ECO:0000256" key="10">
    <source>
        <dbReference type="ARBA" id="ARBA00022889"/>
    </source>
</evidence>
<evidence type="ECO:0000256" key="1">
    <source>
        <dbReference type="ARBA" id="ARBA00004105"/>
    </source>
</evidence>
<dbReference type="PANTHER" id="PTHR10225">
    <property type="entry name" value="HYALURONAN RECEPTOR"/>
    <property type="match status" value="1"/>
</dbReference>
<dbReference type="GO" id="GO:0005576">
    <property type="term" value="C:extracellular region"/>
    <property type="evidence" value="ECO:0007669"/>
    <property type="project" value="UniProtKB-SubCell"/>
</dbReference>
<evidence type="ECO:0000256" key="12">
    <source>
        <dbReference type="ARBA" id="ARBA00022989"/>
    </source>
</evidence>
<keyword evidence="13 26" id="KW-0472">Membrane</keyword>
<evidence type="ECO:0000313" key="29">
    <source>
        <dbReference type="Proteomes" id="UP000694892"/>
    </source>
</evidence>
<dbReference type="InterPro" id="IPR016187">
    <property type="entry name" value="CTDL_fold"/>
</dbReference>
<protein>
    <recommendedName>
        <fullName evidence="4">CD44 antigen</fullName>
    </recommendedName>
    <alternativeName>
        <fullName evidence="22">GP90 lymphocyte homing/adhesion receptor</fullName>
    </alternativeName>
    <alternativeName>
        <fullName evidence="21">HUTCH-I</fullName>
    </alternativeName>
    <alternativeName>
        <fullName evidence="23">Hermes antigen</fullName>
    </alternativeName>
    <alternativeName>
        <fullName evidence="20">Hyaluronate receptor</fullName>
    </alternativeName>
    <alternativeName>
        <fullName evidence="18">Phagocytic glycoprotein 1</fullName>
    </alternativeName>
    <alternativeName>
        <fullName evidence="19">Phagocytic glycoprotein I</fullName>
    </alternativeName>
</protein>
<feature type="domain" description="Link" evidence="27">
    <location>
        <begin position="121"/>
        <end position="216"/>
    </location>
</feature>
<evidence type="ECO:0000313" key="28">
    <source>
        <dbReference type="EMBL" id="OCT83703.1"/>
    </source>
</evidence>
<feature type="compositionally biased region" description="Basic and acidic residues" evidence="25">
    <location>
        <begin position="308"/>
        <end position="337"/>
    </location>
</feature>
<dbReference type="PROSITE" id="PS50963">
    <property type="entry name" value="LINK_2"/>
    <property type="match status" value="1"/>
</dbReference>
<dbReference type="Gene3D" id="3.10.100.10">
    <property type="entry name" value="Mannose-Binding Protein A, subunit A"/>
    <property type="match status" value="2"/>
</dbReference>
<keyword evidence="8 26" id="KW-0812">Transmembrane</keyword>
<keyword evidence="6" id="KW-0964">Secreted</keyword>
<keyword evidence="12 26" id="KW-1133">Transmembrane helix</keyword>
<feature type="compositionally biased region" description="Basic and acidic residues" evidence="25">
    <location>
        <begin position="391"/>
        <end position="411"/>
    </location>
</feature>
<dbReference type="CDD" id="cd03516">
    <property type="entry name" value="Link_domain_CD44_like"/>
    <property type="match status" value="1"/>
</dbReference>
<accession>A0A974HN47</accession>
<dbReference type="GO" id="GO:0070374">
    <property type="term" value="P:positive regulation of ERK1 and ERK2 cascade"/>
    <property type="evidence" value="ECO:0007669"/>
    <property type="project" value="TreeGrafter"/>
</dbReference>
<keyword evidence="14" id="KW-1015">Disulfide bond</keyword>
<evidence type="ECO:0000256" key="26">
    <source>
        <dbReference type="SAM" id="Phobius"/>
    </source>
</evidence>
<keyword evidence="17" id="KW-0966">Cell projection</keyword>
<keyword evidence="9" id="KW-0732">Signal</keyword>
<evidence type="ECO:0000256" key="6">
    <source>
        <dbReference type="ARBA" id="ARBA00022525"/>
    </source>
</evidence>
<dbReference type="GO" id="GO:0004896">
    <property type="term" value="F:cytokine receptor activity"/>
    <property type="evidence" value="ECO:0007669"/>
    <property type="project" value="TreeGrafter"/>
</dbReference>
<dbReference type="EMBL" id="CM004472">
    <property type="protein sequence ID" value="OCT83703.1"/>
    <property type="molecule type" value="Genomic_DNA"/>
</dbReference>